<feature type="region of interest" description="Disordered" evidence="1">
    <location>
        <begin position="1"/>
        <end position="90"/>
    </location>
</feature>
<dbReference type="OrthoDB" id="3246026at2759"/>
<feature type="transmembrane region" description="Helical" evidence="2">
    <location>
        <begin position="190"/>
        <end position="213"/>
    </location>
</feature>
<dbReference type="HOGENOM" id="CLU_581538_0_0_1"/>
<sequence length="470" mass="52363">MYGRKSLKRETLLPEYSPTPPLQLAVSDIPRAASPVSSPSQNYSTSLSNSVSRNNRIHFGRGLERANTPGRSWSQDTDASDHGLHSPLSPTSQRLVAVAASGAMRSNYNAVAGPSRPIQHQQQPAPPSYSSSIKPMLLWLDGGGTRIMTELVSLGDLMHRLAWDLKYTNERPDKLPWGQYYIPPKDCFDWVASCGCGAIVVYAIAAGIAVPLAREKLVEMAPALQEADMDTIERILDSMTPQPTKMVSKDGEPLLDVYCEVNVWMPAAERVMENSGITVRRGDPLLKTLKPLVLREIRKELDGTAELLDCSVQFLYDVCPVFEECSFFLSLGSGIVPTAPPSPQVQSWWDWFWSFNSFAQSPPQSPTQGRKQGQRAASPLPPCLPQKRNNIIPPRAYVPPETFVRLDPDLAVYDPATQKLERPDDWDTNFSRLVSMTSTYLSKADTTKRIERVNTMLKWKEIPPPPLMKK</sequence>
<keyword evidence="2" id="KW-0472">Membrane</keyword>
<feature type="region of interest" description="Disordered" evidence="1">
    <location>
        <begin position="360"/>
        <end position="385"/>
    </location>
</feature>
<protein>
    <submittedName>
        <fullName evidence="3">Uncharacterized protein</fullName>
    </submittedName>
</protein>
<gene>
    <name evidence="3" type="ORF">PIIN_07821</name>
</gene>
<dbReference type="Gene3D" id="3.40.1090.10">
    <property type="entry name" value="Cytosolic phospholipase A2 catalytic domain"/>
    <property type="match status" value="1"/>
</dbReference>
<dbReference type="EMBL" id="CAFZ01000259">
    <property type="protein sequence ID" value="CCA73868.1"/>
    <property type="molecule type" value="Genomic_DNA"/>
</dbReference>
<comment type="caution">
    <text evidence="3">The sequence shown here is derived from an EMBL/GenBank/DDBJ whole genome shotgun (WGS) entry which is preliminary data.</text>
</comment>
<evidence type="ECO:0000313" key="4">
    <source>
        <dbReference type="Proteomes" id="UP000007148"/>
    </source>
</evidence>
<feature type="compositionally biased region" description="Polar residues" evidence="1">
    <location>
        <begin position="35"/>
        <end position="54"/>
    </location>
</feature>
<dbReference type="InParanoid" id="G4TRC5"/>
<dbReference type="AlphaFoldDB" id="G4TRC5"/>
<keyword evidence="2" id="KW-1133">Transmembrane helix</keyword>
<proteinExistence type="predicted"/>
<accession>G4TRC5</accession>
<reference evidence="3 4" key="1">
    <citation type="journal article" date="2011" name="PLoS Pathog.">
        <title>Endophytic Life Strategies Decoded by Genome and Transcriptome Analyses of the Mutualistic Root Symbiont Piriformospora indica.</title>
        <authorList>
            <person name="Zuccaro A."/>
            <person name="Lahrmann U."/>
            <person name="Guldener U."/>
            <person name="Langen G."/>
            <person name="Pfiffi S."/>
            <person name="Biedenkopf D."/>
            <person name="Wong P."/>
            <person name="Samans B."/>
            <person name="Grimm C."/>
            <person name="Basiewicz M."/>
            <person name="Murat C."/>
            <person name="Martin F."/>
            <person name="Kogel K.H."/>
        </authorList>
    </citation>
    <scope>NUCLEOTIDE SEQUENCE [LARGE SCALE GENOMIC DNA]</scope>
    <source>
        <strain evidence="3 4">DSM 11827</strain>
    </source>
</reference>
<evidence type="ECO:0000256" key="2">
    <source>
        <dbReference type="SAM" id="Phobius"/>
    </source>
</evidence>
<keyword evidence="2" id="KW-0812">Transmembrane</keyword>
<keyword evidence="4" id="KW-1185">Reference proteome</keyword>
<evidence type="ECO:0000256" key="1">
    <source>
        <dbReference type="SAM" id="MobiDB-lite"/>
    </source>
</evidence>
<evidence type="ECO:0000313" key="3">
    <source>
        <dbReference type="EMBL" id="CCA73868.1"/>
    </source>
</evidence>
<organism evidence="3 4">
    <name type="scientific">Serendipita indica (strain DSM 11827)</name>
    <name type="common">Root endophyte fungus</name>
    <name type="synonym">Piriformospora indica</name>
    <dbReference type="NCBI Taxonomy" id="1109443"/>
    <lineage>
        <taxon>Eukaryota</taxon>
        <taxon>Fungi</taxon>
        <taxon>Dikarya</taxon>
        <taxon>Basidiomycota</taxon>
        <taxon>Agaricomycotina</taxon>
        <taxon>Agaricomycetes</taxon>
        <taxon>Sebacinales</taxon>
        <taxon>Serendipitaceae</taxon>
        <taxon>Serendipita</taxon>
    </lineage>
</organism>
<name>G4TRC5_SERID</name>
<dbReference type="Proteomes" id="UP000007148">
    <property type="component" value="Unassembled WGS sequence"/>
</dbReference>
<feature type="compositionally biased region" description="Polar residues" evidence="1">
    <location>
        <begin position="360"/>
        <end position="371"/>
    </location>
</feature>